<dbReference type="InterPro" id="IPR004709">
    <property type="entry name" value="NaH_exchanger"/>
</dbReference>
<evidence type="ECO:0000313" key="13">
    <source>
        <dbReference type="Proteomes" id="UP000320333"/>
    </source>
</evidence>
<evidence type="ECO:0000256" key="6">
    <source>
        <dbReference type="ARBA" id="ARBA00023065"/>
    </source>
</evidence>
<feature type="transmembrane region" description="Helical" evidence="10">
    <location>
        <begin position="357"/>
        <end position="378"/>
    </location>
</feature>
<feature type="transmembrane region" description="Helical" evidence="10">
    <location>
        <begin position="38"/>
        <end position="59"/>
    </location>
</feature>
<dbReference type="Gene3D" id="6.10.140.1330">
    <property type="match status" value="1"/>
</dbReference>
<keyword evidence="5" id="KW-0915">Sodium</keyword>
<protein>
    <recommendedName>
        <fullName evidence="9">Sodium/hydrogen exchanger</fullName>
    </recommendedName>
</protein>
<sequence>MTVIHSSTDVISSQVGNASNVTYNDPFGGHQSENEHALFIRALLMLSLILISMNINGFLHKIKFHYLSETAVTILLGLVVAMGWTTISYDTKNTDIQLNSDFFYMVLLPPIIFEGGYTLQRVSFFTNILTILSLAFAGALYSTFVTSCMMFGFSKLVHDNPWSFVESLVFGSLISSTDPVTVLSLLPPTVDRRLYMIIFGESALNDAVSIILYRFFTGLADPKMKLGVGPFIVSVFASASVFFGSFLVGITVALLFAKITKHVTLEEGSVYEMTMLIIFAYMSYLLADVLGLTGIISIFFCGIAMAHYAAGNMTEEARQGTKMTLRLLAFVSECFIFLYLGLGLLSFGDRASYDPTIIFFAVVSILVSRSHVFIILGIKNLLIRHQKDAANPIPFNQQTLIWFSGLRGAVAFALGVTFLEHPVFDPAVKASIFGTTVMVVVLTVLVIGGLTPYMLVWLGISDSHHEDHAIEEGTEGQEDDAGADEEEDEEFVKNAENKSVFVWLQNFDSSYIRPHFTNEEVDTFVPKALFPKATLPAEQEVVPKRKSMASRASESYRSLHKKSLDAGLDGDLGESGLKKIVQKTAEVEKDKFDIE</sequence>
<feature type="transmembrane region" description="Helical" evidence="10">
    <location>
        <begin position="269"/>
        <end position="286"/>
    </location>
</feature>
<dbReference type="STRING" id="246404.A0A507FQD2"/>
<feature type="transmembrane region" description="Helical" evidence="10">
    <location>
        <begin position="228"/>
        <end position="257"/>
    </location>
</feature>
<keyword evidence="2 9" id="KW-0813">Transport</keyword>
<dbReference type="EMBL" id="QEAP01000025">
    <property type="protein sequence ID" value="TPX77247.1"/>
    <property type="molecule type" value="Genomic_DNA"/>
</dbReference>
<dbReference type="NCBIfam" id="TIGR00840">
    <property type="entry name" value="b_cpa1"/>
    <property type="match status" value="1"/>
</dbReference>
<reference evidence="12 13" key="1">
    <citation type="journal article" date="2019" name="Sci. Rep.">
        <title>Comparative genomics of chytrid fungi reveal insights into the obligate biotrophic and pathogenic lifestyle of Synchytrium endobioticum.</title>
        <authorList>
            <person name="van de Vossenberg B.T.L.H."/>
            <person name="Warris S."/>
            <person name="Nguyen H.D.T."/>
            <person name="van Gent-Pelzer M.P.E."/>
            <person name="Joly D.L."/>
            <person name="van de Geest H.C."/>
            <person name="Bonants P.J.M."/>
            <person name="Smith D.S."/>
            <person name="Levesque C.A."/>
            <person name="van der Lee T.A.J."/>
        </authorList>
    </citation>
    <scope>NUCLEOTIDE SEQUENCE [LARGE SCALE GENOMIC DNA]</scope>
    <source>
        <strain evidence="12 13">CBS 675.73</strain>
    </source>
</reference>
<feature type="transmembrane region" description="Helical" evidence="10">
    <location>
        <begin position="102"/>
        <end position="119"/>
    </location>
</feature>
<feature type="transmembrane region" description="Helical" evidence="10">
    <location>
        <begin position="431"/>
        <end position="456"/>
    </location>
</feature>
<feature type="domain" description="Cation/H+ exchanger transmembrane" evidence="11">
    <location>
        <begin position="55"/>
        <end position="457"/>
    </location>
</feature>
<evidence type="ECO:0000256" key="7">
    <source>
        <dbReference type="ARBA" id="ARBA00023136"/>
    </source>
</evidence>
<dbReference type="GO" id="GO:0007035">
    <property type="term" value="P:vacuolar acidification"/>
    <property type="evidence" value="ECO:0007669"/>
    <property type="project" value="TreeGrafter"/>
</dbReference>
<evidence type="ECO:0000259" key="11">
    <source>
        <dbReference type="Pfam" id="PF00999"/>
    </source>
</evidence>
<comment type="caution">
    <text evidence="12">The sequence shown here is derived from an EMBL/GenBank/DDBJ whole genome shotgun (WGS) entry which is preliminary data.</text>
</comment>
<comment type="similarity">
    <text evidence="9">Belongs to the monovalent cation:proton antiporter 1 (CPA1) transporter (TC 2.A.36) family.</text>
</comment>
<evidence type="ECO:0000313" key="12">
    <source>
        <dbReference type="EMBL" id="TPX77247.1"/>
    </source>
</evidence>
<dbReference type="GO" id="GO:0005770">
    <property type="term" value="C:late endosome"/>
    <property type="evidence" value="ECO:0007669"/>
    <property type="project" value="TreeGrafter"/>
</dbReference>
<dbReference type="PANTHER" id="PTHR10110">
    <property type="entry name" value="SODIUM/HYDROGEN EXCHANGER"/>
    <property type="match status" value="1"/>
</dbReference>
<keyword evidence="13" id="KW-1185">Reference proteome</keyword>
<dbReference type="InterPro" id="IPR006153">
    <property type="entry name" value="Cation/H_exchanger_TM"/>
</dbReference>
<evidence type="ECO:0000256" key="2">
    <source>
        <dbReference type="ARBA" id="ARBA00022448"/>
    </source>
</evidence>
<proteinExistence type="inferred from homology"/>
<dbReference type="GO" id="GO:0015385">
    <property type="term" value="F:sodium:proton antiporter activity"/>
    <property type="evidence" value="ECO:0007669"/>
    <property type="project" value="InterPro"/>
</dbReference>
<dbReference type="GO" id="GO:0015386">
    <property type="term" value="F:potassium:proton antiporter activity"/>
    <property type="evidence" value="ECO:0007669"/>
    <property type="project" value="TreeGrafter"/>
</dbReference>
<comment type="subcellular location">
    <subcellularLocation>
        <location evidence="1">Membrane</location>
        <topology evidence="1">Multi-pass membrane protein</topology>
    </subcellularLocation>
</comment>
<dbReference type="GO" id="GO:0005769">
    <property type="term" value="C:early endosome"/>
    <property type="evidence" value="ECO:0007669"/>
    <property type="project" value="TreeGrafter"/>
</dbReference>
<dbReference type="OrthoDB" id="196264at2759"/>
<dbReference type="AlphaFoldDB" id="A0A507FQD2"/>
<keyword evidence="9" id="KW-0050">Antiport</keyword>
<dbReference type="PRINTS" id="PR01084">
    <property type="entry name" value="NAHEXCHNGR"/>
</dbReference>
<gene>
    <name evidence="12" type="ORF">CcCBS67573_g01502</name>
</gene>
<keyword evidence="3 9" id="KW-0812">Transmembrane</keyword>
<evidence type="ECO:0000256" key="10">
    <source>
        <dbReference type="SAM" id="Phobius"/>
    </source>
</evidence>
<evidence type="ECO:0000256" key="8">
    <source>
        <dbReference type="ARBA" id="ARBA00023201"/>
    </source>
</evidence>
<keyword evidence="4 10" id="KW-1133">Transmembrane helix</keyword>
<dbReference type="GO" id="GO:0000329">
    <property type="term" value="C:fungal-type vacuole membrane"/>
    <property type="evidence" value="ECO:0007669"/>
    <property type="project" value="TreeGrafter"/>
</dbReference>
<dbReference type="Proteomes" id="UP000320333">
    <property type="component" value="Unassembled WGS sequence"/>
</dbReference>
<feature type="transmembrane region" description="Helical" evidence="10">
    <location>
        <begin position="323"/>
        <end position="345"/>
    </location>
</feature>
<evidence type="ECO:0000256" key="5">
    <source>
        <dbReference type="ARBA" id="ARBA00023053"/>
    </source>
</evidence>
<feature type="transmembrane region" description="Helical" evidence="10">
    <location>
        <begin position="194"/>
        <end position="216"/>
    </location>
</feature>
<dbReference type="PANTHER" id="PTHR10110:SF187">
    <property type="entry name" value="SODIUM_HYDROGEN EXCHANGER"/>
    <property type="match status" value="1"/>
</dbReference>
<dbReference type="Pfam" id="PF00999">
    <property type="entry name" value="Na_H_Exchanger"/>
    <property type="match status" value="1"/>
</dbReference>
<evidence type="ECO:0000256" key="9">
    <source>
        <dbReference type="RuleBase" id="RU003722"/>
    </source>
</evidence>
<feature type="transmembrane region" description="Helical" evidence="10">
    <location>
        <begin position="399"/>
        <end position="419"/>
    </location>
</feature>
<feature type="transmembrane region" description="Helical" evidence="10">
    <location>
        <begin position="131"/>
        <end position="153"/>
    </location>
</feature>
<keyword evidence="7 10" id="KW-0472">Membrane</keyword>
<evidence type="ECO:0000256" key="4">
    <source>
        <dbReference type="ARBA" id="ARBA00022989"/>
    </source>
</evidence>
<evidence type="ECO:0000256" key="3">
    <source>
        <dbReference type="ARBA" id="ARBA00022692"/>
    </source>
</evidence>
<accession>A0A507FQD2</accession>
<evidence type="ECO:0000256" key="1">
    <source>
        <dbReference type="ARBA" id="ARBA00004141"/>
    </source>
</evidence>
<name>A0A507FQD2_9FUNG</name>
<feature type="transmembrane region" description="Helical" evidence="10">
    <location>
        <begin position="292"/>
        <end position="311"/>
    </location>
</feature>
<organism evidence="12 13">
    <name type="scientific">Chytriomyces confervae</name>
    <dbReference type="NCBI Taxonomy" id="246404"/>
    <lineage>
        <taxon>Eukaryota</taxon>
        <taxon>Fungi</taxon>
        <taxon>Fungi incertae sedis</taxon>
        <taxon>Chytridiomycota</taxon>
        <taxon>Chytridiomycota incertae sedis</taxon>
        <taxon>Chytridiomycetes</taxon>
        <taxon>Chytridiales</taxon>
        <taxon>Chytriomycetaceae</taxon>
        <taxon>Chytriomyces</taxon>
    </lineage>
</organism>
<dbReference type="InterPro" id="IPR018422">
    <property type="entry name" value="Cation/H_exchanger_CPA1"/>
</dbReference>
<feature type="transmembrane region" description="Helical" evidence="10">
    <location>
        <begin position="66"/>
        <end position="87"/>
    </location>
</feature>
<feature type="transmembrane region" description="Helical" evidence="10">
    <location>
        <begin position="168"/>
        <end position="187"/>
    </location>
</feature>
<keyword evidence="8 9" id="KW-0739">Sodium transport</keyword>
<keyword evidence="6 9" id="KW-0406">Ion transport</keyword>